<protein>
    <submittedName>
        <fullName evidence="3">Aminomethyltransferase</fullName>
        <ecNumber evidence="3">2.1.2.10</ecNumber>
    </submittedName>
</protein>
<proteinExistence type="predicted"/>
<gene>
    <name evidence="3" type="primary">gcvT_3</name>
    <name evidence="3" type="ORF">SsS58_06602</name>
</gene>
<reference evidence="3 4" key="2">
    <citation type="journal article" date="2016" name="Genome Announc.">
        <title>Draft Genome Sequences of Streptomyces scabiei S58, Streptomyces turgidiscabies T45, and Streptomyces acidiscabies a10, the Pathogens of Potato Common Scab, Isolated in Japan.</title>
        <authorList>
            <person name="Tomihama T."/>
            <person name="Nishi Y."/>
            <person name="Sakai M."/>
            <person name="Ikenaga M."/>
            <person name="Okubo T."/>
            <person name="Ikeda S."/>
        </authorList>
    </citation>
    <scope>NUCLEOTIDE SEQUENCE [LARGE SCALE GENOMIC DNA]</scope>
    <source>
        <strain evidence="3 4">S58</strain>
    </source>
</reference>
<dbReference type="InterPro" id="IPR027266">
    <property type="entry name" value="TrmE/GcvT-like"/>
</dbReference>
<dbReference type="InterPro" id="IPR029043">
    <property type="entry name" value="GcvT/YgfZ_C"/>
</dbReference>
<evidence type="ECO:0000259" key="2">
    <source>
        <dbReference type="Pfam" id="PF01571"/>
    </source>
</evidence>
<dbReference type="EMBL" id="BCMM01000038">
    <property type="protein sequence ID" value="GAQ66172.1"/>
    <property type="molecule type" value="Genomic_DNA"/>
</dbReference>
<dbReference type="PIRSF" id="PIRSF006487">
    <property type="entry name" value="GcvT"/>
    <property type="match status" value="1"/>
</dbReference>
<sequence>MHFTVDAFRSTPPFDILARLFGQPEHTDWLDESLSWKQTCYIGDWSFLPQTRFRGPDVLTLFSGISVNSFRRFPTGGSKHVVQTDTHGHVMSEGILTRLDEEDYVFHGPGGDWARYHLQQGDFKATAEDEDWFVYQVSGPASIPLLLELTGDERLLDTPYMHAVSTTLAGHRVRALRQGMAGEVGFELQGPREIGGAVYDAVVQAGQKYGLRRLGNRAAPINHLENAVPTRNLDYLPALYEPEQAGFLAHLLSSPWHIPRAFIAGSFQGESLRDYYRDPVELGWTRQISFDHTFLGDAVLKERLAKPARVLRTLVWHSDDVLDVHRSLYGDGPHPTFMDMPRDLRGHLWMDRVERNGVPVGTATSRGYSYYFRKMLSLAVLNVADAGIGTQVDVVWGNPGDPVRRIRAIVAKAPFKRVRSRAELHAHLAAYRADSGPAV</sequence>
<dbReference type="GO" id="GO:0004047">
    <property type="term" value="F:aminomethyltransferase activity"/>
    <property type="evidence" value="ECO:0007669"/>
    <property type="project" value="UniProtKB-EC"/>
</dbReference>
<keyword evidence="3" id="KW-0808">Transferase</keyword>
<dbReference type="PANTHER" id="PTHR43757:SF2">
    <property type="entry name" value="AMINOMETHYLTRANSFERASE, MITOCHONDRIAL"/>
    <property type="match status" value="1"/>
</dbReference>
<reference evidence="4" key="1">
    <citation type="submission" date="2015-11" db="EMBL/GenBank/DDBJ databases">
        <authorList>
            <consortium name="Cross-ministerial Strategic Innovation Promotion Program (SIP) consortium"/>
            <person name="Tomihama T."/>
            <person name="Ikenaga M."/>
            <person name="Sakai M."/>
            <person name="Okubo T."/>
            <person name="Ikeda S."/>
        </authorList>
    </citation>
    <scope>NUCLEOTIDE SEQUENCE [LARGE SCALE GENOMIC DNA]</scope>
    <source>
        <strain evidence="4">S58</strain>
    </source>
</reference>
<organism evidence="3 4">
    <name type="scientific">Streptomyces scabiei</name>
    <dbReference type="NCBI Taxonomy" id="1930"/>
    <lineage>
        <taxon>Bacteria</taxon>
        <taxon>Bacillati</taxon>
        <taxon>Actinomycetota</taxon>
        <taxon>Actinomycetes</taxon>
        <taxon>Kitasatosporales</taxon>
        <taxon>Streptomycetaceae</taxon>
        <taxon>Streptomyces</taxon>
    </lineage>
</organism>
<dbReference type="OrthoDB" id="2055370at2"/>
<dbReference type="GO" id="GO:0032259">
    <property type="term" value="P:methylation"/>
    <property type="evidence" value="ECO:0007669"/>
    <property type="project" value="UniProtKB-KW"/>
</dbReference>
<evidence type="ECO:0000256" key="1">
    <source>
        <dbReference type="PIRSR" id="PIRSR006487-1"/>
    </source>
</evidence>
<keyword evidence="3" id="KW-0489">Methyltransferase</keyword>
<dbReference type="InterPro" id="IPR028896">
    <property type="entry name" value="GcvT/YgfZ/DmdA"/>
</dbReference>
<name>A0A124C517_STRSC</name>
<dbReference type="AlphaFoldDB" id="A0A124C517"/>
<dbReference type="Gene3D" id="3.30.1360.120">
    <property type="entry name" value="Probable tRNA modification gtpase trme, domain 1"/>
    <property type="match status" value="1"/>
</dbReference>
<dbReference type="EC" id="2.1.2.10" evidence="3"/>
<comment type="caution">
    <text evidence="3">The sequence shown here is derived from an EMBL/GenBank/DDBJ whole genome shotgun (WGS) entry which is preliminary data.</text>
</comment>
<feature type="domain" description="GCVT N-terminal" evidence="2">
    <location>
        <begin position="26"/>
        <end position="230"/>
    </location>
</feature>
<accession>A0A124C517</accession>
<dbReference type="InterPro" id="IPR006222">
    <property type="entry name" value="GCVT_N"/>
</dbReference>
<reference evidence="4" key="3">
    <citation type="submission" date="2016-02" db="EMBL/GenBank/DDBJ databases">
        <title>Draft genome of pathogenic Streptomyces sp. in Japan.</title>
        <authorList>
            <person name="Tomihama T."/>
            <person name="Ikenaga M."/>
            <person name="Sakai M."/>
            <person name="Okubo T."/>
            <person name="Ikeda S."/>
        </authorList>
    </citation>
    <scope>NUCLEOTIDE SEQUENCE [LARGE SCALE GENOMIC DNA]</scope>
    <source>
        <strain evidence="4">S58</strain>
    </source>
</reference>
<evidence type="ECO:0000313" key="4">
    <source>
        <dbReference type="Proteomes" id="UP000067448"/>
    </source>
</evidence>
<dbReference type="Proteomes" id="UP000067448">
    <property type="component" value="Unassembled WGS sequence"/>
</dbReference>
<dbReference type="GO" id="GO:0008168">
    <property type="term" value="F:methyltransferase activity"/>
    <property type="evidence" value="ECO:0007669"/>
    <property type="project" value="UniProtKB-KW"/>
</dbReference>
<dbReference type="SUPFAM" id="SSF101790">
    <property type="entry name" value="Aminomethyltransferase beta-barrel domain"/>
    <property type="match status" value="1"/>
</dbReference>
<dbReference type="Pfam" id="PF01571">
    <property type="entry name" value="GCV_T"/>
    <property type="match status" value="1"/>
</dbReference>
<dbReference type="RefSeq" id="WP_059083457.1">
    <property type="nucleotide sequence ID" value="NZ_BCMM01000038.1"/>
</dbReference>
<dbReference type="SUPFAM" id="SSF103025">
    <property type="entry name" value="Folate-binding domain"/>
    <property type="match status" value="1"/>
</dbReference>
<evidence type="ECO:0000313" key="3">
    <source>
        <dbReference type="EMBL" id="GAQ66172.1"/>
    </source>
</evidence>
<feature type="binding site" evidence="1">
    <location>
        <position position="187"/>
    </location>
    <ligand>
        <name>substrate</name>
    </ligand>
</feature>
<dbReference type="PANTHER" id="PTHR43757">
    <property type="entry name" value="AMINOMETHYLTRANSFERASE"/>
    <property type="match status" value="1"/>
</dbReference>